<feature type="domain" description="DUF7734" evidence="1">
    <location>
        <begin position="102"/>
        <end position="188"/>
    </location>
</feature>
<gene>
    <name evidence="2" type="ORF">AABB24_004918</name>
</gene>
<evidence type="ECO:0000313" key="2">
    <source>
        <dbReference type="EMBL" id="KAL3372609.1"/>
    </source>
</evidence>
<dbReference type="PANTHER" id="PTHR36729:SF2">
    <property type="entry name" value="EXPRESSED PROTEIN"/>
    <property type="match status" value="1"/>
</dbReference>
<accession>A0ABD2UVZ1</accession>
<evidence type="ECO:0000259" key="1">
    <source>
        <dbReference type="Pfam" id="PF24869"/>
    </source>
</evidence>
<dbReference type="AlphaFoldDB" id="A0ABD2UVZ1"/>
<feature type="non-terminal residue" evidence="2">
    <location>
        <position position="1"/>
    </location>
</feature>
<dbReference type="Pfam" id="PF24869">
    <property type="entry name" value="DUF7734"/>
    <property type="match status" value="1"/>
</dbReference>
<reference evidence="2 3" key="1">
    <citation type="submission" date="2024-05" db="EMBL/GenBank/DDBJ databases">
        <title>De novo assembly of an allotetraploid wild potato.</title>
        <authorList>
            <person name="Hosaka A.J."/>
        </authorList>
    </citation>
    <scope>NUCLEOTIDE SEQUENCE [LARGE SCALE GENOMIC DNA]</scope>
    <source>
        <tissue evidence="2">Young leaves</tissue>
    </source>
</reference>
<proteinExistence type="predicted"/>
<organism evidence="2 3">
    <name type="scientific">Solanum stoloniferum</name>
    <dbReference type="NCBI Taxonomy" id="62892"/>
    <lineage>
        <taxon>Eukaryota</taxon>
        <taxon>Viridiplantae</taxon>
        <taxon>Streptophyta</taxon>
        <taxon>Embryophyta</taxon>
        <taxon>Tracheophyta</taxon>
        <taxon>Spermatophyta</taxon>
        <taxon>Magnoliopsida</taxon>
        <taxon>eudicotyledons</taxon>
        <taxon>Gunneridae</taxon>
        <taxon>Pentapetalae</taxon>
        <taxon>asterids</taxon>
        <taxon>lamiids</taxon>
        <taxon>Solanales</taxon>
        <taxon>Solanaceae</taxon>
        <taxon>Solanoideae</taxon>
        <taxon>Solaneae</taxon>
        <taxon>Solanum</taxon>
    </lineage>
</organism>
<name>A0ABD2UVZ1_9SOLN</name>
<evidence type="ECO:0000313" key="3">
    <source>
        <dbReference type="Proteomes" id="UP001627284"/>
    </source>
</evidence>
<dbReference type="InterPro" id="IPR056636">
    <property type="entry name" value="DUF7734"/>
</dbReference>
<dbReference type="EMBL" id="JBJKTR010000003">
    <property type="protein sequence ID" value="KAL3372609.1"/>
    <property type="molecule type" value="Genomic_DNA"/>
</dbReference>
<dbReference type="Proteomes" id="UP001627284">
    <property type="component" value="Unassembled WGS sequence"/>
</dbReference>
<comment type="caution">
    <text evidence="2">The sequence shown here is derived from an EMBL/GenBank/DDBJ whole genome shotgun (WGS) entry which is preliminary data.</text>
</comment>
<dbReference type="PANTHER" id="PTHR36729">
    <property type="entry name" value="EXPRESSED PROTEIN"/>
    <property type="match status" value="1"/>
</dbReference>
<protein>
    <recommendedName>
        <fullName evidence="1">DUF7734 domain-containing protein</fullName>
    </recommendedName>
</protein>
<sequence length="194" mass="22173">ELLQFGPHPFVHYPMANMLNHRIVFQCNNSQCLPYLLPYYFPNHNSNSIQTIVSLPQSSSFITSHKSTVRRSLAIVLCRARRRIIYDNDDDEEEDNNNSELAMLEFYSQSMRNEALLVKALVDEEDVEILIFKGFSSCLSYGTSPDPSKSLLPARAVIKCIDRIKGPFDPSNIVYLEKGLTVEAFKDRILPRAK</sequence>
<keyword evidence="3" id="KW-1185">Reference proteome</keyword>